<dbReference type="WBParaSite" id="SVE_1817400.1">
    <property type="protein sequence ID" value="SVE_1817400.1"/>
    <property type="gene ID" value="SVE_1817400"/>
</dbReference>
<protein>
    <submittedName>
        <fullName evidence="3">Uncharacterized protein</fullName>
    </submittedName>
</protein>
<evidence type="ECO:0000313" key="3">
    <source>
        <dbReference type="WBParaSite" id="SVE_1817400.1"/>
    </source>
</evidence>
<evidence type="ECO:0000313" key="2">
    <source>
        <dbReference type="Proteomes" id="UP000035680"/>
    </source>
</evidence>
<sequence>MFSYFSKKFDEKKNSKRNSITINQSKNIPYAPVPSENSLKADLPPLAPREVPYGYSNHKSNYNLPPIILLNGNGMTRTGTMPRKVYNNFDDGVSTFNRNDKKKRASFSLPSSPKVSQNNGMKRLDNWIGSLIKSG</sequence>
<feature type="region of interest" description="Disordered" evidence="1">
    <location>
        <begin position="97"/>
        <end position="120"/>
    </location>
</feature>
<reference evidence="3" key="2">
    <citation type="submission" date="2015-08" db="UniProtKB">
        <authorList>
            <consortium name="WormBaseParasite"/>
        </authorList>
    </citation>
    <scope>IDENTIFICATION</scope>
</reference>
<keyword evidence="2" id="KW-1185">Reference proteome</keyword>
<feature type="compositionally biased region" description="Polar residues" evidence="1">
    <location>
        <begin position="108"/>
        <end position="120"/>
    </location>
</feature>
<dbReference type="Proteomes" id="UP000035680">
    <property type="component" value="Unassembled WGS sequence"/>
</dbReference>
<dbReference type="AlphaFoldDB" id="A0A0K0G0D9"/>
<evidence type="ECO:0000256" key="1">
    <source>
        <dbReference type="SAM" id="MobiDB-lite"/>
    </source>
</evidence>
<name>A0A0K0G0D9_STRVS</name>
<feature type="region of interest" description="Disordered" evidence="1">
    <location>
        <begin position="1"/>
        <end position="38"/>
    </location>
</feature>
<accession>A0A0K0G0D9</accession>
<organism evidence="2 3">
    <name type="scientific">Strongyloides venezuelensis</name>
    <name type="common">Threadworm</name>
    <dbReference type="NCBI Taxonomy" id="75913"/>
    <lineage>
        <taxon>Eukaryota</taxon>
        <taxon>Metazoa</taxon>
        <taxon>Ecdysozoa</taxon>
        <taxon>Nematoda</taxon>
        <taxon>Chromadorea</taxon>
        <taxon>Rhabditida</taxon>
        <taxon>Tylenchina</taxon>
        <taxon>Panagrolaimomorpha</taxon>
        <taxon>Strongyloidoidea</taxon>
        <taxon>Strongyloididae</taxon>
        <taxon>Strongyloides</taxon>
    </lineage>
</organism>
<reference evidence="2" key="1">
    <citation type="submission" date="2014-07" db="EMBL/GenBank/DDBJ databases">
        <authorList>
            <person name="Martin A.A"/>
            <person name="De Silva N."/>
        </authorList>
    </citation>
    <scope>NUCLEOTIDE SEQUENCE</scope>
</reference>
<proteinExistence type="predicted"/>
<feature type="compositionally biased region" description="Polar residues" evidence="1">
    <location>
        <begin position="17"/>
        <end position="27"/>
    </location>
</feature>